<dbReference type="Proteomes" id="UP000602745">
    <property type="component" value="Unassembled WGS sequence"/>
</dbReference>
<reference evidence="5" key="1">
    <citation type="journal article" date="2014" name="Int. J. Syst. Evol. Microbiol.">
        <title>Complete genome sequence of Corynebacterium casei LMG S-19264T (=DSM 44701T), isolated from a smear-ripened cheese.</title>
        <authorList>
            <consortium name="US DOE Joint Genome Institute (JGI-PGF)"/>
            <person name="Walter F."/>
            <person name="Albersmeier A."/>
            <person name="Kalinowski J."/>
            <person name="Ruckert C."/>
        </authorList>
    </citation>
    <scope>NUCLEOTIDE SEQUENCE</scope>
    <source>
        <strain evidence="5">CCM 7684</strain>
    </source>
</reference>
<feature type="domain" description="LysR substrate-binding" evidence="4">
    <location>
        <begin position="32"/>
        <end position="182"/>
    </location>
</feature>
<dbReference type="EMBL" id="BMCP01000010">
    <property type="protein sequence ID" value="GGE55437.1"/>
    <property type="molecule type" value="Genomic_DNA"/>
</dbReference>
<evidence type="ECO:0000256" key="3">
    <source>
        <dbReference type="ARBA" id="ARBA00023163"/>
    </source>
</evidence>
<evidence type="ECO:0000313" key="5">
    <source>
        <dbReference type="EMBL" id="GGE55437.1"/>
    </source>
</evidence>
<organism evidence="5 6">
    <name type="scientific">Agaricicola taiwanensis</name>
    <dbReference type="NCBI Taxonomy" id="591372"/>
    <lineage>
        <taxon>Bacteria</taxon>
        <taxon>Pseudomonadati</taxon>
        <taxon>Pseudomonadota</taxon>
        <taxon>Alphaproteobacteria</taxon>
        <taxon>Rhodobacterales</taxon>
        <taxon>Paracoccaceae</taxon>
        <taxon>Agaricicola</taxon>
    </lineage>
</organism>
<reference evidence="5" key="2">
    <citation type="submission" date="2020-09" db="EMBL/GenBank/DDBJ databases">
        <authorList>
            <person name="Sun Q."/>
            <person name="Sedlacek I."/>
        </authorList>
    </citation>
    <scope>NUCLEOTIDE SEQUENCE</scope>
    <source>
        <strain evidence="5">CCM 7684</strain>
    </source>
</reference>
<gene>
    <name evidence="5" type="ORF">GCM10007276_35620</name>
</gene>
<dbReference type="InterPro" id="IPR005119">
    <property type="entry name" value="LysR_subst-bd"/>
</dbReference>
<keyword evidence="1" id="KW-0805">Transcription regulation</keyword>
<dbReference type="PANTHER" id="PTHR30579:SF2">
    <property type="entry name" value="HTH-TYPE TRANSCRIPTIONAL REGULATOR ARGP"/>
    <property type="match status" value="1"/>
</dbReference>
<dbReference type="InterPro" id="IPR050176">
    <property type="entry name" value="LTTR"/>
</dbReference>
<proteinExistence type="predicted"/>
<keyword evidence="2" id="KW-0238">DNA-binding</keyword>
<name>A0A8J2YNL7_9RHOB</name>
<dbReference type="PANTHER" id="PTHR30579">
    <property type="entry name" value="TRANSCRIPTIONAL REGULATOR"/>
    <property type="match status" value="1"/>
</dbReference>
<evidence type="ECO:0000256" key="1">
    <source>
        <dbReference type="ARBA" id="ARBA00023015"/>
    </source>
</evidence>
<dbReference type="Gene3D" id="3.40.190.290">
    <property type="match status" value="1"/>
</dbReference>
<protein>
    <recommendedName>
        <fullName evidence="4">LysR substrate-binding domain-containing protein</fullName>
    </recommendedName>
</protein>
<dbReference type="RefSeq" id="WP_308791266.1">
    <property type="nucleotide sequence ID" value="NZ_BMCP01000010.1"/>
</dbReference>
<dbReference type="GO" id="GO:0003677">
    <property type="term" value="F:DNA binding"/>
    <property type="evidence" value="ECO:0007669"/>
    <property type="project" value="UniProtKB-KW"/>
</dbReference>
<dbReference type="SUPFAM" id="SSF53850">
    <property type="entry name" value="Periplasmic binding protein-like II"/>
    <property type="match status" value="1"/>
</dbReference>
<keyword evidence="6" id="KW-1185">Reference proteome</keyword>
<dbReference type="Pfam" id="PF03466">
    <property type="entry name" value="LysR_substrate"/>
    <property type="match status" value="1"/>
</dbReference>
<dbReference type="GO" id="GO:0003700">
    <property type="term" value="F:DNA-binding transcription factor activity"/>
    <property type="evidence" value="ECO:0007669"/>
    <property type="project" value="TreeGrafter"/>
</dbReference>
<comment type="caution">
    <text evidence="5">The sequence shown here is derived from an EMBL/GenBank/DDBJ whole genome shotgun (WGS) entry which is preliminary data.</text>
</comment>
<keyword evidence="3" id="KW-0804">Transcription</keyword>
<dbReference type="AlphaFoldDB" id="A0A8J2YNL7"/>
<dbReference type="NCBIfam" id="NF002964">
    <property type="entry name" value="PRK03635.1"/>
    <property type="match status" value="1"/>
</dbReference>
<evidence type="ECO:0000259" key="4">
    <source>
        <dbReference type="Pfam" id="PF03466"/>
    </source>
</evidence>
<evidence type="ECO:0000256" key="2">
    <source>
        <dbReference type="ARBA" id="ARBA00023125"/>
    </source>
</evidence>
<sequence length="216" mass="23953">MPHPAHRNQRRQPYELVSRRAQRFSETTGGLLDLIIDDEEHTAERLRSGEVLAAVTADPRPVQGCRTTFLGALRYVATAAPQFLKQHFADGVTPEALRSAPVLRFDRRDRLQSRWAEAAFGATIEPPTCWVPSTQGFIDFTLAGLGWALNPLMLAAPHLESGRLVELAPGRPLDVPLHWQASRLNVRILDHLTEAVRFAAGTALHQPARHDNKKGG</sequence>
<evidence type="ECO:0000313" key="6">
    <source>
        <dbReference type="Proteomes" id="UP000602745"/>
    </source>
</evidence>
<accession>A0A8J2YNL7</accession>